<feature type="region of interest" description="Disordered" evidence="1">
    <location>
        <begin position="1"/>
        <end position="32"/>
    </location>
</feature>
<dbReference type="EMBL" id="BGPR01000163">
    <property type="protein sequence ID" value="GBM00994.1"/>
    <property type="molecule type" value="Genomic_DNA"/>
</dbReference>
<dbReference type="Proteomes" id="UP000499080">
    <property type="component" value="Unassembled WGS sequence"/>
</dbReference>
<evidence type="ECO:0000256" key="1">
    <source>
        <dbReference type="SAM" id="MobiDB-lite"/>
    </source>
</evidence>
<comment type="caution">
    <text evidence="2">The sequence shown here is derived from an EMBL/GenBank/DDBJ whole genome shotgun (WGS) entry which is preliminary data.</text>
</comment>
<proteinExistence type="predicted"/>
<sequence>MKGGRDGLVVRSRPRGRRVPCSKPDSTKEPSRKRVWCTLNPSGPNPLPPVWCGSLEGVPAQVSSSNYVLGPKIAFVLLQSGE</sequence>
<organism evidence="2 3">
    <name type="scientific">Araneus ventricosus</name>
    <name type="common">Orbweaver spider</name>
    <name type="synonym">Epeira ventricosa</name>
    <dbReference type="NCBI Taxonomy" id="182803"/>
    <lineage>
        <taxon>Eukaryota</taxon>
        <taxon>Metazoa</taxon>
        <taxon>Ecdysozoa</taxon>
        <taxon>Arthropoda</taxon>
        <taxon>Chelicerata</taxon>
        <taxon>Arachnida</taxon>
        <taxon>Araneae</taxon>
        <taxon>Araneomorphae</taxon>
        <taxon>Entelegynae</taxon>
        <taxon>Araneoidea</taxon>
        <taxon>Araneidae</taxon>
        <taxon>Araneus</taxon>
    </lineage>
</organism>
<reference evidence="2 3" key="1">
    <citation type="journal article" date="2019" name="Sci. Rep.">
        <title>Orb-weaving spider Araneus ventricosus genome elucidates the spidroin gene catalogue.</title>
        <authorList>
            <person name="Kono N."/>
            <person name="Nakamura H."/>
            <person name="Ohtoshi R."/>
            <person name="Moran D.A.P."/>
            <person name="Shinohara A."/>
            <person name="Yoshida Y."/>
            <person name="Fujiwara M."/>
            <person name="Mori M."/>
            <person name="Tomita M."/>
            <person name="Arakawa K."/>
        </authorList>
    </citation>
    <scope>NUCLEOTIDE SEQUENCE [LARGE SCALE GENOMIC DNA]</scope>
</reference>
<name>A0A4Y2CAD2_ARAVE</name>
<evidence type="ECO:0000313" key="3">
    <source>
        <dbReference type="Proteomes" id="UP000499080"/>
    </source>
</evidence>
<accession>A0A4Y2CAD2</accession>
<gene>
    <name evidence="2" type="ORF">AVEN_55507_1</name>
</gene>
<dbReference type="AlphaFoldDB" id="A0A4Y2CAD2"/>
<protein>
    <submittedName>
        <fullName evidence="2">Uncharacterized protein</fullName>
    </submittedName>
</protein>
<evidence type="ECO:0000313" key="2">
    <source>
        <dbReference type="EMBL" id="GBM00994.1"/>
    </source>
</evidence>
<keyword evidence="3" id="KW-1185">Reference proteome</keyword>